<dbReference type="STRING" id="1392540.P256_02284"/>
<accession>V2T5Z6</accession>
<dbReference type="NCBIfam" id="NF038105">
    <property type="entry name" value="acin_NF038105"/>
    <property type="match status" value="1"/>
</dbReference>
<proteinExistence type="predicted"/>
<dbReference type="InterPro" id="IPR049846">
    <property type="entry name" value="NF038105-like"/>
</dbReference>
<reference evidence="1 2" key="1">
    <citation type="submission" date="2013-10" db="EMBL/GenBank/DDBJ databases">
        <title>The Genome Sequence of Acinetobacter nectaris CIP 110549.</title>
        <authorList>
            <consortium name="The Broad Institute Genomics Platform"/>
            <consortium name="The Broad Institute Genome Sequencing Center for Infectious Disease"/>
            <person name="Cerqueira G."/>
            <person name="Feldgarden M."/>
            <person name="Courvalin P."/>
            <person name="Grillot-Courvalin C."/>
            <person name="Clermont D."/>
            <person name="Rocha E."/>
            <person name="Yoon E.-J."/>
            <person name="Nemec A."/>
            <person name="Young S.K."/>
            <person name="Zeng Q."/>
            <person name="Gargeya S."/>
            <person name="Fitzgerald M."/>
            <person name="Abouelleil A."/>
            <person name="Alvarado L."/>
            <person name="Berlin A.M."/>
            <person name="Chapman S.B."/>
            <person name="Gainer-Dewar J."/>
            <person name="Goldberg J."/>
            <person name="Gnerre S."/>
            <person name="Griggs A."/>
            <person name="Gujja S."/>
            <person name="Hansen M."/>
            <person name="Howarth C."/>
            <person name="Imamovic A."/>
            <person name="Ireland A."/>
            <person name="Larimer J."/>
            <person name="McCowan C."/>
            <person name="Murphy C."/>
            <person name="Pearson M."/>
            <person name="Poon T.W."/>
            <person name="Priest M."/>
            <person name="Roberts A."/>
            <person name="Saif S."/>
            <person name="Shea T."/>
            <person name="Sykes S."/>
            <person name="Wortman J."/>
            <person name="Nusbaum C."/>
            <person name="Birren B."/>
        </authorList>
    </citation>
    <scope>NUCLEOTIDE SEQUENCE [LARGE SCALE GENOMIC DNA]</scope>
    <source>
        <strain evidence="1 2">CIP 110549</strain>
    </source>
</reference>
<dbReference type="PATRIC" id="fig|1392540.3.peg.2205"/>
<dbReference type="EMBL" id="AYER01000009">
    <property type="protein sequence ID" value="ESK37848.1"/>
    <property type="molecule type" value="Genomic_DNA"/>
</dbReference>
<organism evidence="1 2">
    <name type="scientific">Acinetobacter nectaris CIP 110549</name>
    <dbReference type="NCBI Taxonomy" id="1392540"/>
    <lineage>
        <taxon>Bacteria</taxon>
        <taxon>Pseudomonadati</taxon>
        <taxon>Pseudomonadota</taxon>
        <taxon>Gammaproteobacteria</taxon>
        <taxon>Moraxellales</taxon>
        <taxon>Moraxellaceae</taxon>
        <taxon>Acinetobacter</taxon>
    </lineage>
</organism>
<dbReference type="eggNOG" id="ENOG5031RT6">
    <property type="taxonomic scope" value="Bacteria"/>
</dbReference>
<gene>
    <name evidence="1" type="ORF">P256_02284</name>
</gene>
<protein>
    <submittedName>
        <fullName evidence="1">Uncharacterized protein</fullName>
    </submittedName>
</protein>
<dbReference type="HOGENOM" id="CLU_2911850_0_0_6"/>
<keyword evidence="2" id="KW-1185">Reference proteome</keyword>
<evidence type="ECO:0000313" key="1">
    <source>
        <dbReference type="EMBL" id="ESK37848.1"/>
    </source>
</evidence>
<sequence length="65" mass="7496">MTVKKFDAVPTPSEALDLKGISEECIKLAWESYESKPEYKSFNKHDMIESIQIDNEMKLKNKSSN</sequence>
<dbReference type="Proteomes" id="UP000023785">
    <property type="component" value="Unassembled WGS sequence"/>
</dbReference>
<dbReference type="OrthoDB" id="6697835at2"/>
<dbReference type="AlphaFoldDB" id="V2T5Z6"/>
<name>V2T5Z6_9GAMM</name>
<dbReference type="RefSeq" id="WP_023273894.1">
    <property type="nucleotide sequence ID" value="NZ_KI530735.1"/>
</dbReference>
<evidence type="ECO:0000313" key="2">
    <source>
        <dbReference type="Proteomes" id="UP000023785"/>
    </source>
</evidence>
<comment type="caution">
    <text evidence="1">The sequence shown here is derived from an EMBL/GenBank/DDBJ whole genome shotgun (WGS) entry which is preliminary data.</text>
</comment>